<dbReference type="InterPro" id="IPR004183">
    <property type="entry name" value="Xdiol_dOase_suB"/>
</dbReference>
<evidence type="ECO:0000313" key="3">
    <source>
        <dbReference type="Proteomes" id="UP000198838"/>
    </source>
</evidence>
<reference evidence="2 3" key="1">
    <citation type="submission" date="2016-10" db="EMBL/GenBank/DDBJ databases">
        <authorList>
            <person name="de Groot N.N."/>
        </authorList>
    </citation>
    <scope>NUCLEOTIDE SEQUENCE [LARGE SCALE GENOMIC DNA]</scope>
    <source>
        <strain evidence="2 3">DSM 5522</strain>
    </source>
</reference>
<dbReference type="Gene3D" id="3.40.830.10">
    <property type="entry name" value="LigB-like"/>
    <property type="match status" value="1"/>
</dbReference>
<dbReference type="OrthoDB" id="159752at2"/>
<gene>
    <name evidence="2" type="ORF">SAMN05216249_11211</name>
</gene>
<dbReference type="AlphaFoldDB" id="A0A1I0Z1M8"/>
<dbReference type="PROSITE" id="PS51112">
    <property type="entry name" value="AMMECR1"/>
    <property type="match status" value="1"/>
</dbReference>
<dbReference type="InterPro" id="IPR027485">
    <property type="entry name" value="AMMECR1_N"/>
</dbReference>
<organism evidence="2 3">
    <name type="scientific">Acetitomaculum ruminis DSM 5522</name>
    <dbReference type="NCBI Taxonomy" id="1120918"/>
    <lineage>
        <taxon>Bacteria</taxon>
        <taxon>Bacillati</taxon>
        <taxon>Bacillota</taxon>
        <taxon>Clostridia</taxon>
        <taxon>Lachnospirales</taxon>
        <taxon>Lachnospiraceae</taxon>
        <taxon>Acetitomaculum</taxon>
    </lineage>
</organism>
<dbReference type="SUPFAM" id="SSF53213">
    <property type="entry name" value="LigB-like"/>
    <property type="match status" value="1"/>
</dbReference>
<dbReference type="InterPro" id="IPR002733">
    <property type="entry name" value="AMMECR1_domain"/>
</dbReference>
<dbReference type="Gene3D" id="3.30.700.20">
    <property type="entry name" value="Hypothetical protein ph0010, domain 1"/>
    <property type="match status" value="1"/>
</dbReference>
<dbReference type="RefSeq" id="WP_092872818.1">
    <property type="nucleotide sequence ID" value="NZ_FOJY01000012.1"/>
</dbReference>
<keyword evidence="2" id="KW-0560">Oxidoreductase</keyword>
<evidence type="ECO:0000313" key="2">
    <source>
        <dbReference type="EMBL" id="SFB18348.1"/>
    </source>
</evidence>
<dbReference type="SUPFAM" id="SSF143447">
    <property type="entry name" value="AMMECR1-like"/>
    <property type="match status" value="1"/>
</dbReference>
<evidence type="ECO:0000259" key="1">
    <source>
        <dbReference type="PROSITE" id="PS51112"/>
    </source>
</evidence>
<dbReference type="STRING" id="1120918.SAMN05216249_11211"/>
<dbReference type="Pfam" id="PF01871">
    <property type="entry name" value="AMMECR1"/>
    <property type="match status" value="1"/>
</dbReference>
<accession>A0A1I0Z1M8</accession>
<dbReference type="GO" id="GO:0016702">
    <property type="term" value="F:oxidoreductase activity, acting on single donors with incorporation of molecular oxygen, incorporation of two atoms of oxygen"/>
    <property type="evidence" value="ECO:0007669"/>
    <property type="project" value="UniProtKB-ARBA"/>
</dbReference>
<dbReference type="InterPro" id="IPR036071">
    <property type="entry name" value="AMMECR1_dom_sf"/>
</dbReference>
<dbReference type="PANTHER" id="PTHR13016:SF0">
    <property type="entry name" value="AMME SYNDROME CANDIDATE GENE 1 PROTEIN"/>
    <property type="match status" value="1"/>
</dbReference>
<dbReference type="InterPro" id="IPR023473">
    <property type="entry name" value="AMMECR1"/>
</dbReference>
<name>A0A1I0Z1M8_9FIRM</name>
<dbReference type="EMBL" id="FOJY01000012">
    <property type="protein sequence ID" value="SFB18348.1"/>
    <property type="molecule type" value="Genomic_DNA"/>
</dbReference>
<keyword evidence="2" id="KW-0223">Dioxygenase</keyword>
<dbReference type="Proteomes" id="UP000198838">
    <property type="component" value="Unassembled WGS sequence"/>
</dbReference>
<feature type="domain" description="AMMECR1" evidence="1">
    <location>
        <begin position="294"/>
        <end position="468"/>
    </location>
</feature>
<protein>
    <submittedName>
        <fullName evidence="2">Aromatic ring-opening dioxygenase, LigB subunit</fullName>
    </submittedName>
</protein>
<dbReference type="Pfam" id="PF02900">
    <property type="entry name" value="LigB"/>
    <property type="match status" value="1"/>
</dbReference>
<dbReference type="GO" id="GO:0008198">
    <property type="term" value="F:ferrous iron binding"/>
    <property type="evidence" value="ECO:0007669"/>
    <property type="project" value="InterPro"/>
</dbReference>
<dbReference type="Gene3D" id="3.30.1490.150">
    <property type="entry name" value="Hypothetical protein ph0010, domain 2"/>
    <property type="match status" value="1"/>
</dbReference>
<dbReference type="PANTHER" id="PTHR13016">
    <property type="entry name" value="AMMECR1 HOMOLOG"/>
    <property type="match status" value="1"/>
</dbReference>
<proteinExistence type="predicted"/>
<keyword evidence="3" id="KW-1185">Reference proteome</keyword>
<dbReference type="CDD" id="cd07951">
    <property type="entry name" value="ED_3B_N_AMMECR1"/>
    <property type="match status" value="1"/>
</dbReference>
<sequence>MSIISTYVLPHAQALIPEISKDRISKFEATTISYNEIAEKIAAIEPETIIIINSHEAVYGDYFHINNKECASGDFSAYGAGNVKFSFDYDTELVKAIENICLEKDFPAGTEGEDKPLSHGIMVPLYYLNKYIKNEYKVVSISISGLGNSIHYKFGQLINDAVEATGRKAIVIASGDFSHRVKKDSPFGYHKNGALYDGLLTTALRKTDFLNLFGFEDDMVLAATECVLMPITIMAGCLDGKNPVPDFKSYEAPFGIGMCVCGFTIDDFEENDSTRRFLRILNERILDGVDRKIENAPNAIKISMITLQTLLTEDRIIDANELPKEITDPLINDHNGVFVSFKINKRARGSMGSFTVTTSNVVTEIITMTVAAASNDLRFKPITLEELDAISVTVDIIEPLESIQFLNQVNHRKHGLYIEKDGVIGLCLPNAQDFKSSKQMLEIALAEAGFKEDDDYKMYRFDTMRFTL</sequence>